<dbReference type="SUPFAM" id="SSF53633">
    <property type="entry name" value="Carbamate kinase-like"/>
    <property type="match status" value="1"/>
</dbReference>
<keyword evidence="2 3" id="KW-0012">Acyltransferase</keyword>
<dbReference type="EC" id="2.3.1.1" evidence="3"/>
<dbReference type="EMBL" id="JBAKAR010000361">
    <property type="protein sequence ID" value="MEL0615141.1"/>
    <property type="molecule type" value="Genomic_DNA"/>
</dbReference>
<feature type="non-terminal residue" evidence="3">
    <location>
        <position position="1"/>
    </location>
</feature>
<dbReference type="PANTHER" id="PTHR30602:SF12">
    <property type="entry name" value="AMINO-ACID ACETYLTRANSFERASE NAGS1, CHLOROPLASTIC-RELATED"/>
    <property type="match status" value="1"/>
</dbReference>
<evidence type="ECO:0000313" key="3">
    <source>
        <dbReference type="EMBL" id="MEL0615141.1"/>
    </source>
</evidence>
<protein>
    <submittedName>
        <fullName evidence="3">Amino-acid N-acetyltransferase</fullName>
        <ecNumber evidence="3">2.3.1.1</ecNumber>
    </submittedName>
</protein>
<evidence type="ECO:0000256" key="2">
    <source>
        <dbReference type="ARBA" id="ARBA00023315"/>
    </source>
</evidence>
<dbReference type="InterPro" id="IPR036393">
    <property type="entry name" value="AceGlu_kinase-like_sf"/>
</dbReference>
<reference evidence="3 4" key="1">
    <citation type="submission" date="2024-02" db="EMBL/GenBank/DDBJ databases">
        <title>Bacteria isolated from the canopy kelp, Nereocystis luetkeana.</title>
        <authorList>
            <person name="Pfister C.A."/>
            <person name="Younker I.T."/>
            <person name="Light S.H."/>
        </authorList>
    </citation>
    <scope>NUCLEOTIDE SEQUENCE [LARGE SCALE GENOMIC DNA]</scope>
    <source>
        <strain evidence="3 4">TI.4.07</strain>
    </source>
</reference>
<proteinExistence type="predicted"/>
<dbReference type="PANTHER" id="PTHR30602">
    <property type="entry name" value="AMINO-ACID ACETYLTRANSFERASE"/>
    <property type="match status" value="1"/>
</dbReference>
<organism evidence="3 4">
    <name type="scientific">Marinomonas arenicola</name>
    <dbReference type="NCBI Taxonomy" id="569601"/>
    <lineage>
        <taxon>Bacteria</taxon>
        <taxon>Pseudomonadati</taxon>
        <taxon>Pseudomonadota</taxon>
        <taxon>Gammaproteobacteria</taxon>
        <taxon>Oceanospirillales</taxon>
        <taxon>Oceanospirillaceae</taxon>
        <taxon>Marinomonas</taxon>
    </lineage>
</organism>
<dbReference type="GO" id="GO:0016746">
    <property type="term" value="F:acyltransferase activity"/>
    <property type="evidence" value="ECO:0007669"/>
    <property type="project" value="UniProtKB-KW"/>
</dbReference>
<name>A0ABU9G9H9_9GAMM</name>
<accession>A0ABU9G9H9</accession>
<keyword evidence="1 3" id="KW-0808">Transferase</keyword>
<evidence type="ECO:0000256" key="1">
    <source>
        <dbReference type="ARBA" id="ARBA00022679"/>
    </source>
</evidence>
<evidence type="ECO:0000313" key="4">
    <source>
        <dbReference type="Proteomes" id="UP001379949"/>
    </source>
</evidence>
<sequence length="70" mass="7888">GIIHDLTLLDSLGIRLVLVQGARTQIDKILSKREHTSAIEDGYRIKPQDQLMYIIQASSSVREQLEAQLT</sequence>
<dbReference type="Proteomes" id="UP001379949">
    <property type="component" value="Unassembled WGS sequence"/>
</dbReference>
<dbReference type="InterPro" id="IPR010167">
    <property type="entry name" value="NH2A_AcTrfase"/>
</dbReference>
<comment type="caution">
    <text evidence="3">The sequence shown here is derived from an EMBL/GenBank/DDBJ whole genome shotgun (WGS) entry which is preliminary data.</text>
</comment>
<gene>
    <name evidence="3" type="ORF">V6242_18605</name>
</gene>
<dbReference type="Gene3D" id="3.40.1160.10">
    <property type="entry name" value="Acetylglutamate kinase-like"/>
    <property type="match status" value="1"/>
</dbReference>
<keyword evidence="4" id="KW-1185">Reference proteome</keyword>
<feature type="non-terminal residue" evidence="3">
    <location>
        <position position="70"/>
    </location>
</feature>